<dbReference type="OrthoDB" id="6500128at2759"/>
<proteinExistence type="predicted"/>
<accession>A0A165MZA5</accession>
<dbReference type="InterPro" id="IPR011527">
    <property type="entry name" value="ABC1_TM_dom"/>
</dbReference>
<keyword evidence="2 8" id="KW-0812">Transmembrane</keyword>
<feature type="transmembrane region" description="Helical" evidence="8">
    <location>
        <begin position="229"/>
        <end position="251"/>
    </location>
</feature>
<feature type="transmembrane region" description="Helical" evidence="8">
    <location>
        <begin position="89"/>
        <end position="115"/>
    </location>
</feature>
<dbReference type="Pfam" id="PF00005">
    <property type="entry name" value="ABC_tran"/>
    <property type="match status" value="1"/>
</dbReference>
<evidence type="ECO:0000313" key="11">
    <source>
        <dbReference type="Proteomes" id="UP000076761"/>
    </source>
</evidence>
<dbReference type="AlphaFoldDB" id="A0A165MZA5"/>
<keyword evidence="11" id="KW-1185">Reference proteome</keyword>
<dbReference type="STRING" id="1314782.A0A165MZA5"/>
<keyword evidence="6 8" id="KW-0472">Membrane</keyword>
<feature type="compositionally biased region" description="Basic and acidic residues" evidence="7">
    <location>
        <begin position="43"/>
        <end position="52"/>
    </location>
</feature>
<keyword evidence="1" id="KW-0813">Transport</keyword>
<dbReference type="InterPro" id="IPR003439">
    <property type="entry name" value="ABC_transporter-like_ATP-bd"/>
</dbReference>
<feature type="transmembrane region" description="Helical" evidence="8">
    <location>
        <begin position="135"/>
        <end position="164"/>
    </location>
</feature>
<dbReference type="Proteomes" id="UP000076761">
    <property type="component" value="Unassembled WGS sequence"/>
</dbReference>
<feature type="domain" description="ABC transmembrane type-1" evidence="9">
    <location>
        <begin position="116"/>
        <end position="285"/>
    </location>
</feature>
<dbReference type="GO" id="GO:0016887">
    <property type="term" value="F:ATP hydrolysis activity"/>
    <property type="evidence" value="ECO:0007669"/>
    <property type="project" value="InterPro"/>
</dbReference>
<feature type="region of interest" description="Disordered" evidence="7">
    <location>
        <begin position="17"/>
        <end position="52"/>
    </location>
</feature>
<evidence type="ECO:0000256" key="4">
    <source>
        <dbReference type="ARBA" id="ARBA00022840"/>
    </source>
</evidence>
<dbReference type="PANTHER" id="PTHR24223">
    <property type="entry name" value="ATP-BINDING CASSETTE SUB-FAMILY C"/>
    <property type="match status" value="1"/>
</dbReference>
<keyword evidence="5 8" id="KW-1133">Transmembrane helix</keyword>
<dbReference type="InParanoid" id="A0A165MZA5"/>
<dbReference type="PANTHER" id="PTHR24223:SF415">
    <property type="entry name" value="FI20190P1"/>
    <property type="match status" value="1"/>
</dbReference>
<evidence type="ECO:0000256" key="3">
    <source>
        <dbReference type="ARBA" id="ARBA00022741"/>
    </source>
</evidence>
<evidence type="ECO:0000256" key="5">
    <source>
        <dbReference type="ARBA" id="ARBA00022989"/>
    </source>
</evidence>
<dbReference type="GO" id="GO:0140359">
    <property type="term" value="F:ABC-type transporter activity"/>
    <property type="evidence" value="ECO:0007669"/>
    <property type="project" value="InterPro"/>
</dbReference>
<reference evidence="10 11" key="1">
    <citation type="journal article" date="2016" name="Mol. Biol. Evol.">
        <title>Comparative Genomics of Early-Diverging Mushroom-Forming Fungi Provides Insights into the Origins of Lignocellulose Decay Capabilities.</title>
        <authorList>
            <person name="Nagy L.G."/>
            <person name="Riley R."/>
            <person name="Tritt A."/>
            <person name="Adam C."/>
            <person name="Daum C."/>
            <person name="Floudas D."/>
            <person name="Sun H."/>
            <person name="Yadav J.S."/>
            <person name="Pangilinan J."/>
            <person name="Larsson K.H."/>
            <person name="Matsuura K."/>
            <person name="Barry K."/>
            <person name="Labutti K."/>
            <person name="Kuo R."/>
            <person name="Ohm R.A."/>
            <person name="Bhattacharya S.S."/>
            <person name="Shirouzu T."/>
            <person name="Yoshinaga Y."/>
            <person name="Martin F.M."/>
            <person name="Grigoriev I.V."/>
            <person name="Hibbett D.S."/>
        </authorList>
    </citation>
    <scope>NUCLEOTIDE SEQUENCE [LARGE SCALE GENOMIC DNA]</scope>
    <source>
        <strain evidence="10 11">HHB14362 ss-1</strain>
    </source>
</reference>
<dbReference type="Gene3D" id="3.40.50.300">
    <property type="entry name" value="P-loop containing nucleotide triphosphate hydrolases"/>
    <property type="match status" value="1"/>
</dbReference>
<keyword evidence="3" id="KW-0547">Nucleotide-binding</keyword>
<gene>
    <name evidence="10" type="ORF">NEOLEDRAFT_1152240</name>
</gene>
<evidence type="ECO:0000256" key="8">
    <source>
        <dbReference type="SAM" id="Phobius"/>
    </source>
</evidence>
<dbReference type="InterPro" id="IPR027417">
    <property type="entry name" value="P-loop_NTPase"/>
</dbReference>
<dbReference type="InterPro" id="IPR050173">
    <property type="entry name" value="ABC_transporter_C-like"/>
</dbReference>
<evidence type="ECO:0000256" key="1">
    <source>
        <dbReference type="ARBA" id="ARBA00022448"/>
    </source>
</evidence>
<sequence>MVEELHECGLLHDLTSSSLTLQDTEEAEAEKEKTEEDLAAEVKGSDGSRDLAVKTGEKRRPRKLVEDEHRETGGVKWSIYNTYLKASSYWTWAILVVLILFMECGTQCVGMILPLKDIATVDSAISYTLQDVNTSLASVFASAITVFVIFPLFLIPAFALGLVYHFLIVRYLHIGHDLRQMESNSFGELLDGIVTMRAFSTEQQFLDELHSKIDFNIKMSYMIWMMNRWLLLNFEILSAGAVLVTTLFSLLGLVSAGIAGICITSAMNFTGSIYWACHTWTSLELDLKEYWFMFISSVERVVEYLNLPQEPPALLESNRPPAYWPSSSNQYALMSVEDLVIKYAPDLPPVLYGISFQLQSGECIGLLGRTSSGKSTLAMSILRFTFIPQDAILFSRTLWDNLDPFNEHMDEECLDVLYGTMCR</sequence>
<evidence type="ECO:0000256" key="7">
    <source>
        <dbReference type="SAM" id="MobiDB-lite"/>
    </source>
</evidence>
<feature type="transmembrane region" description="Helical" evidence="8">
    <location>
        <begin position="257"/>
        <end position="277"/>
    </location>
</feature>
<evidence type="ECO:0000313" key="10">
    <source>
        <dbReference type="EMBL" id="KZT18972.1"/>
    </source>
</evidence>
<protein>
    <recommendedName>
        <fullName evidence="9">ABC transmembrane type-1 domain-containing protein</fullName>
    </recommendedName>
</protein>
<name>A0A165MZA5_9AGAM</name>
<dbReference type="EMBL" id="KV425654">
    <property type="protein sequence ID" value="KZT18972.1"/>
    <property type="molecule type" value="Genomic_DNA"/>
</dbReference>
<organism evidence="10 11">
    <name type="scientific">Neolentinus lepideus HHB14362 ss-1</name>
    <dbReference type="NCBI Taxonomy" id="1314782"/>
    <lineage>
        <taxon>Eukaryota</taxon>
        <taxon>Fungi</taxon>
        <taxon>Dikarya</taxon>
        <taxon>Basidiomycota</taxon>
        <taxon>Agaricomycotina</taxon>
        <taxon>Agaricomycetes</taxon>
        <taxon>Gloeophyllales</taxon>
        <taxon>Gloeophyllaceae</taxon>
        <taxon>Neolentinus</taxon>
    </lineage>
</organism>
<keyword evidence="4" id="KW-0067">ATP-binding</keyword>
<dbReference type="SUPFAM" id="SSF90123">
    <property type="entry name" value="ABC transporter transmembrane region"/>
    <property type="match status" value="1"/>
</dbReference>
<evidence type="ECO:0000256" key="6">
    <source>
        <dbReference type="ARBA" id="ARBA00023136"/>
    </source>
</evidence>
<dbReference type="Gene3D" id="1.20.1560.10">
    <property type="entry name" value="ABC transporter type 1, transmembrane domain"/>
    <property type="match status" value="1"/>
</dbReference>
<dbReference type="GO" id="GO:0005524">
    <property type="term" value="F:ATP binding"/>
    <property type="evidence" value="ECO:0007669"/>
    <property type="project" value="UniProtKB-KW"/>
</dbReference>
<dbReference type="PROSITE" id="PS50929">
    <property type="entry name" value="ABC_TM1F"/>
    <property type="match status" value="1"/>
</dbReference>
<evidence type="ECO:0000259" key="9">
    <source>
        <dbReference type="PROSITE" id="PS50929"/>
    </source>
</evidence>
<dbReference type="InterPro" id="IPR036640">
    <property type="entry name" value="ABC1_TM_sf"/>
</dbReference>
<dbReference type="GO" id="GO:0016020">
    <property type="term" value="C:membrane"/>
    <property type="evidence" value="ECO:0007669"/>
    <property type="project" value="InterPro"/>
</dbReference>
<evidence type="ECO:0000256" key="2">
    <source>
        <dbReference type="ARBA" id="ARBA00022692"/>
    </source>
</evidence>
<dbReference type="SUPFAM" id="SSF52540">
    <property type="entry name" value="P-loop containing nucleoside triphosphate hydrolases"/>
    <property type="match status" value="1"/>
</dbReference>